<dbReference type="InterPro" id="IPR000847">
    <property type="entry name" value="LysR_HTH_N"/>
</dbReference>
<evidence type="ECO:0000256" key="1">
    <source>
        <dbReference type="ARBA" id="ARBA00009437"/>
    </source>
</evidence>
<dbReference type="SUPFAM" id="SSF46785">
    <property type="entry name" value="Winged helix' DNA-binding domain"/>
    <property type="match status" value="1"/>
</dbReference>
<organism evidence="6 7">
    <name type="scientific">Caballeronia sordidicola</name>
    <name type="common">Burkholderia sordidicola</name>
    <dbReference type="NCBI Taxonomy" id="196367"/>
    <lineage>
        <taxon>Bacteria</taxon>
        <taxon>Pseudomonadati</taxon>
        <taxon>Pseudomonadota</taxon>
        <taxon>Betaproteobacteria</taxon>
        <taxon>Burkholderiales</taxon>
        <taxon>Burkholderiaceae</taxon>
        <taxon>Caballeronia</taxon>
    </lineage>
</organism>
<dbReference type="Gene3D" id="3.40.190.290">
    <property type="match status" value="1"/>
</dbReference>
<feature type="domain" description="HTH lysR-type" evidence="5">
    <location>
        <begin position="13"/>
        <end position="70"/>
    </location>
</feature>
<dbReference type="PANTHER" id="PTHR30427:SF1">
    <property type="entry name" value="TRANSCRIPTIONAL ACTIVATOR PROTEIN LYSR"/>
    <property type="match status" value="1"/>
</dbReference>
<comment type="similarity">
    <text evidence="1">Belongs to the LysR transcriptional regulatory family.</text>
</comment>
<dbReference type="InterPro" id="IPR036388">
    <property type="entry name" value="WH-like_DNA-bd_sf"/>
</dbReference>
<evidence type="ECO:0000256" key="3">
    <source>
        <dbReference type="ARBA" id="ARBA00023125"/>
    </source>
</evidence>
<reference evidence="6 7" key="1">
    <citation type="submission" date="2016-01" db="EMBL/GenBank/DDBJ databases">
        <authorList>
            <person name="Oliw E.H."/>
        </authorList>
    </citation>
    <scope>NUCLEOTIDE SEQUENCE [LARGE SCALE GENOMIC DNA]</scope>
    <source>
        <strain evidence="6">LMG 22029</strain>
    </source>
</reference>
<evidence type="ECO:0000313" key="7">
    <source>
        <dbReference type="Proteomes" id="UP000054893"/>
    </source>
</evidence>
<keyword evidence="4" id="KW-0804">Transcription</keyword>
<evidence type="ECO:0000313" key="6">
    <source>
        <dbReference type="EMBL" id="SAL29856.1"/>
    </source>
</evidence>
<dbReference type="AlphaFoldDB" id="A0A158GCT8"/>
<evidence type="ECO:0000256" key="4">
    <source>
        <dbReference type="ARBA" id="ARBA00023163"/>
    </source>
</evidence>
<sequence length="313" mass="35344">MDYDERPQRRLTMSLRQIEVFRAIMLTGSVSEAARMLFIAQPSVSRVLAVTEERLGFPLFERARGRLFPTPEARRIFEEVEVAYTGIQHVDELVHALMEGRSGKLNIVCSPSLGVHLLPRAIAQFNRRYPELPIHFEPLTHNNLVPRVLFGKNYLGVSMFDITHPHLESEPLAEVPLVCISPRGWLDSDAPTVRLTELRERPWIDYRHDSPLGHMLGEMFRNEPGGEPRPRPAVEVRSSISACALVAESVGVALVDPLCVDASMRTRIDVRPLFPERMLKVHAIYARAEPLSHSAREFLGELRAVLRASPGAR</sequence>
<keyword evidence="3" id="KW-0238">DNA-binding</keyword>
<dbReference type="PROSITE" id="PS50931">
    <property type="entry name" value="HTH_LYSR"/>
    <property type="match status" value="1"/>
</dbReference>
<dbReference type="EMBL" id="FCOC02000006">
    <property type="protein sequence ID" value="SAL29856.1"/>
    <property type="molecule type" value="Genomic_DNA"/>
</dbReference>
<gene>
    <name evidence="6" type="ORF">AWB64_02583</name>
</gene>
<dbReference type="InterPro" id="IPR036390">
    <property type="entry name" value="WH_DNA-bd_sf"/>
</dbReference>
<accession>A0A158GCT8</accession>
<protein>
    <submittedName>
        <fullName evidence="6">LysR family transcriptional regulator</fullName>
    </submittedName>
</protein>
<dbReference type="InterPro" id="IPR005119">
    <property type="entry name" value="LysR_subst-bd"/>
</dbReference>
<dbReference type="Pfam" id="PF00126">
    <property type="entry name" value="HTH_1"/>
    <property type="match status" value="1"/>
</dbReference>
<dbReference type="Pfam" id="PF03466">
    <property type="entry name" value="LysR_substrate"/>
    <property type="match status" value="1"/>
</dbReference>
<dbReference type="GO" id="GO:0009089">
    <property type="term" value="P:lysine biosynthetic process via diaminopimelate"/>
    <property type="evidence" value="ECO:0007669"/>
    <property type="project" value="TreeGrafter"/>
</dbReference>
<dbReference type="OrthoDB" id="8849678at2"/>
<dbReference type="GO" id="GO:0010628">
    <property type="term" value="P:positive regulation of gene expression"/>
    <property type="evidence" value="ECO:0007669"/>
    <property type="project" value="TreeGrafter"/>
</dbReference>
<dbReference type="Gene3D" id="1.10.10.10">
    <property type="entry name" value="Winged helix-like DNA-binding domain superfamily/Winged helix DNA-binding domain"/>
    <property type="match status" value="1"/>
</dbReference>
<dbReference type="SUPFAM" id="SSF53850">
    <property type="entry name" value="Periplasmic binding protein-like II"/>
    <property type="match status" value="1"/>
</dbReference>
<dbReference type="GO" id="GO:0043565">
    <property type="term" value="F:sequence-specific DNA binding"/>
    <property type="evidence" value="ECO:0007669"/>
    <property type="project" value="TreeGrafter"/>
</dbReference>
<name>A0A158GCT8_CABSO</name>
<dbReference type="PANTHER" id="PTHR30427">
    <property type="entry name" value="TRANSCRIPTIONAL ACTIVATOR PROTEIN LYSR"/>
    <property type="match status" value="1"/>
</dbReference>
<evidence type="ECO:0000259" key="5">
    <source>
        <dbReference type="PROSITE" id="PS50931"/>
    </source>
</evidence>
<dbReference type="Proteomes" id="UP000054893">
    <property type="component" value="Unassembled WGS sequence"/>
</dbReference>
<proteinExistence type="inferred from homology"/>
<dbReference type="GO" id="GO:0003700">
    <property type="term" value="F:DNA-binding transcription factor activity"/>
    <property type="evidence" value="ECO:0007669"/>
    <property type="project" value="InterPro"/>
</dbReference>
<keyword evidence="2" id="KW-0805">Transcription regulation</keyword>
<evidence type="ECO:0000256" key="2">
    <source>
        <dbReference type="ARBA" id="ARBA00023015"/>
    </source>
</evidence>